<evidence type="ECO:0000259" key="2">
    <source>
        <dbReference type="SMART" id="SM00854"/>
    </source>
</evidence>
<dbReference type="Proteomes" id="UP001596422">
    <property type="component" value="Unassembled WGS sequence"/>
</dbReference>
<evidence type="ECO:0000313" key="4">
    <source>
        <dbReference type="Proteomes" id="UP001596422"/>
    </source>
</evidence>
<gene>
    <name evidence="3" type="ORF">ACFQDL_13995</name>
</gene>
<sequence length="373" mass="41680">MQKGTHSETRLFFCGDLMTGRGIDQILPYPSEPRLYEPWVRDARDYVALAERRNGPIERPVAFDYCWGDALAELERFAPDLRIANLETGITTCDDCWPGKGINYRMHPDNLPILTAAGLDLCTLGNNHVLDWGRAGLIETLDCLARAGIATAGAGRDPAQARAPAIMQLPGNGRLVLFALGMADSGVPPAWAASGCRAGIWRADEEESGAIVAYARKLHARRDPGDILVCSIHWGGNWGYDIGRWRRELAHRLIEAGVDIVHGHSSHHPLGIECYRQRLILYGCGDLLNDYEGIRGHEEYRSELRVLYLVRFDAARNCLLGLEVVPLRIRRMRLQRAQPGEAAWLAQQLDRESRRLGSRVTLGKDGRLYLQVQ</sequence>
<evidence type="ECO:0000313" key="3">
    <source>
        <dbReference type="EMBL" id="MFC6671053.1"/>
    </source>
</evidence>
<dbReference type="InterPro" id="IPR019079">
    <property type="entry name" value="Capsule_synth_CapA"/>
</dbReference>
<accession>A0ABW2A0N4</accession>
<proteinExistence type="inferred from homology"/>
<dbReference type="EMBL" id="JBHSWE010000001">
    <property type="protein sequence ID" value="MFC6671053.1"/>
    <property type="molecule type" value="Genomic_DNA"/>
</dbReference>
<dbReference type="PANTHER" id="PTHR33393">
    <property type="entry name" value="POLYGLUTAMINE SYNTHESIS ACCESSORY PROTEIN RV0574C-RELATED"/>
    <property type="match status" value="1"/>
</dbReference>
<dbReference type="Gene3D" id="3.60.21.10">
    <property type="match status" value="1"/>
</dbReference>
<dbReference type="Pfam" id="PF09587">
    <property type="entry name" value="PGA_cap"/>
    <property type="match status" value="1"/>
</dbReference>
<organism evidence="3 4">
    <name type="scientific">Marinobacterium aestuariivivens</name>
    <dbReference type="NCBI Taxonomy" id="1698799"/>
    <lineage>
        <taxon>Bacteria</taxon>
        <taxon>Pseudomonadati</taxon>
        <taxon>Pseudomonadota</taxon>
        <taxon>Gammaproteobacteria</taxon>
        <taxon>Oceanospirillales</taxon>
        <taxon>Oceanospirillaceae</taxon>
        <taxon>Marinobacterium</taxon>
    </lineage>
</organism>
<dbReference type="RefSeq" id="WP_379909562.1">
    <property type="nucleotide sequence ID" value="NZ_JBHSWE010000001.1"/>
</dbReference>
<dbReference type="InterPro" id="IPR029052">
    <property type="entry name" value="Metallo-depent_PP-like"/>
</dbReference>
<dbReference type="PANTHER" id="PTHR33393:SF11">
    <property type="entry name" value="POLYGLUTAMINE SYNTHESIS ACCESSORY PROTEIN RV0574C-RELATED"/>
    <property type="match status" value="1"/>
</dbReference>
<dbReference type="InterPro" id="IPR052169">
    <property type="entry name" value="CW_Biosynth-Accessory"/>
</dbReference>
<dbReference type="SUPFAM" id="SSF56300">
    <property type="entry name" value="Metallo-dependent phosphatases"/>
    <property type="match status" value="1"/>
</dbReference>
<dbReference type="SMART" id="SM00854">
    <property type="entry name" value="PGA_cap"/>
    <property type="match status" value="1"/>
</dbReference>
<feature type="domain" description="Capsule synthesis protein CapA" evidence="2">
    <location>
        <begin position="10"/>
        <end position="291"/>
    </location>
</feature>
<protein>
    <submittedName>
        <fullName evidence="3">CapA family protein</fullName>
    </submittedName>
</protein>
<evidence type="ECO:0000256" key="1">
    <source>
        <dbReference type="ARBA" id="ARBA00005662"/>
    </source>
</evidence>
<reference evidence="4" key="1">
    <citation type="journal article" date="2019" name="Int. J. Syst. Evol. Microbiol.">
        <title>The Global Catalogue of Microorganisms (GCM) 10K type strain sequencing project: providing services to taxonomists for standard genome sequencing and annotation.</title>
        <authorList>
            <consortium name="The Broad Institute Genomics Platform"/>
            <consortium name="The Broad Institute Genome Sequencing Center for Infectious Disease"/>
            <person name="Wu L."/>
            <person name="Ma J."/>
        </authorList>
    </citation>
    <scope>NUCLEOTIDE SEQUENCE [LARGE SCALE GENOMIC DNA]</scope>
    <source>
        <strain evidence="4">NBRC 111756</strain>
    </source>
</reference>
<dbReference type="CDD" id="cd07381">
    <property type="entry name" value="MPP_CapA"/>
    <property type="match status" value="1"/>
</dbReference>
<comment type="similarity">
    <text evidence="1">Belongs to the CapA family.</text>
</comment>
<keyword evidence="4" id="KW-1185">Reference proteome</keyword>
<name>A0ABW2A0N4_9GAMM</name>
<comment type="caution">
    <text evidence="3">The sequence shown here is derived from an EMBL/GenBank/DDBJ whole genome shotgun (WGS) entry which is preliminary data.</text>
</comment>